<keyword evidence="4 9" id="KW-0547">Nucleotide-binding</keyword>
<dbReference type="EMBL" id="CP000542">
    <property type="protein sequence ID" value="ABM57910.1"/>
    <property type="molecule type" value="Genomic_DNA"/>
</dbReference>
<evidence type="ECO:0000256" key="6">
    <source>
        <dbReference type="ARBA" id="ARBA00022917"/>
    </source>
</evidence>
<accession>A1WJV3</accession>
<comment type="subcellular location">
    <subcellularLocation>
        <location evidence="9">Cytoplasm</location>
    </subcellularLocation>
</comment>
<evidence type="ECO:0000256" key="8">
    <source>
        <dbReference type="ARBA" id="ARBA00047937"/>
    </source>
</evidence>
<evidence type="ECO:0000256" key="1">
    <source>
        <dbReference type="ARBA" id="ARBA00008226"/>
    </source>
</evidence>
<dbReference type="Proteomes" id="UP000000374">
    <property type="component" value="Chromosome"/>
</dbReference>
<dbReference type="PROSITE" id="PS50861">
    <property type="entry name" value="AA_TRNA_LIGASE_II_GLYAB"/>
    <property type="match status" value="1"/>
</dbReference>
<evidence type="ECO:0000256" key="9">
    <source>
        <dbReference type="HAMAP-Rule" id="MF_00254"/>
    </source>
</evidence>
<dbReference type="SUPFAM" id="SSF55681">
    <property type="entry name" value="Class II aaRS and biotin synthetases"/>
    <property type="match status" value="1"/>
</dbReference>
<dbReference type="STRING" id="391735.Veis_2162"/>
<keyword evidence="6 9" id="KW-0648">Protein biosynthesis</keyword>
<keyword evidence="5 9" id="KW-0067">ATP-binding</keyword>
<dbReference type="GO" id="GO:0005524">
    <property type="term" value="F:ATP binding"/>
    <property type="evidence" value="ECO:0007669"/>
    <property type="project" value="UniProtKB-UniRule"/>
</dbReference>
<evidence type="ECO:0000313" key="10">
    <source>
        <dbReference type="EMBL" id="ABM57910.1"/>
    </source>
</evidence>
<evidence type="ECO:0000313" key="11">
    <source>
        <dbReference type="Proteomes" id="UP000000374"/>
    </source>
</evidence>
<evidence type="ECO:0000256" key="7">
    <source>
        <dbReference type="ARBA" id="ARBA00023146"/>
    </source>
</evidence>
<dbReference type="PRINTS" id="PR01044">
    <property type="entry name" value="TRNASYNTHGA"/>
</dbReference>
<dbReference type="EC" id="6.1.1.14" evidence="9"/>
<dbReference type="PANTHER" id="PTHR30075">
    <property type="entry name" value="GLYCYL-TRNA SYNTHETASE"/>
    <property type="match status" value="1"/>
</dbReference>
<dbReference type="GO" id="GO:0004820">
    <property type="term" value="F:glycine-tRNA ligase activity"/>
    <property type="evidence" value="ECO:0007669"/>
    <property type="project" value="UniProtKB-UniRule"/>
</dbReference>
<dbReference type="HAMAP" id="MF_00254">
    <property type="entry name" value="Gly_tRNA_synth_alpha"/>
    <property type="match status" value="1"/>
</dbReference>
<reference evidence="11" key="1">
    <citation type="submission" date="2006-12" db="EMBL/GenBank/DDBJ databases">
        <title>Complete sequence of chromosome 1 of Verminephrobacter eiseniae EF01-2.</title>
        <authorList>
            <person name="Copeland A."/>
            <person name="Lucas S."/>
            <person name="Lapidus A."/>
            <person name="Barry K."/>
            <person name="Detter J.C."/>
            <person name="Glavina del Rio T."/>
            <person name="Dalin E."/>
            <person name="Tice H."/>
            <person name="Pitluck S."/>
            <person name="Chertkov O."/>
            <person name="Brettin T."/>
            <person name="Bruce D."/>
            <person name="Han C."/>
            <person name="Tapia R."/>
            <person name="Gilna P."/>
            <person name="Schmutz J."/>
            <person name="Larimer F."/>
            <person name="Land M."/>
            <person name="Hauser L."/>
            <person name="Kyrpides N."/>
            <person name="Kim E."/>
            <person name="Stahl D."/>
            <person name="Richardson P."/>
        </authorList>
    </citation>
    <scope>NUCLEOTIDE SEQUENCE [LARGE SCALE GENOMIC DNA]</scope>
    <source>
        <strain evidence="11">EF01-2</strain>
    </source>
</reference>
<keyword evidence="9" id="KW-0963">Cytoplasm</keyword>
<evidence type="ECO:0000256" key="4">
    <source>
        <dbReference type="ARBA" id="ARBA00022741"/>
    </source>
</evidence>
<dbReference type="Gene3D" id="1.20.58.180">
    <property type="entry name" value="Class II aaRS and biotin synthetases, domain 2"/>
    <property type="match status" value="1"/>
</dbReference>
<dbReference type="FunFam" id="3.30.930.10:FF:000006">
    <property type="entry name" value="Glycine--tRNA ligase alpha subunit"/>
    <property type="match status" value="1"/>
</dbReference>
<comment type="similarity">
    <text evidence="1 9">Belongs to the class-II aminoacyl-tRNA synthetase family.</text>
</comment>
<dbReference type="PANTHER" id="PTHR30075:SF2">
    <property type="entry name" value="GLYCINE--TRNA LIGASE, CHLOROPLASTIC_MITOCHONDRIAL 2"/>
    <property type="match status" value="1"/>
</dbReference>
<dbReference type="HOGENOM" id="CLU_057066_1_0_4"/>
<dbReference type="Gene3D" id="3.30.930.10">
    <property type="entry name" value="Bira Bifunctional Protein, Domain 2"/>
    <property type="match status" value="1"/>
</dbReference>
<organism evidence="10 11">
    <name type="scientific">Verminephrobacter eiseniae (strain EF01-2)</name>
    <dbReference type="NCBI Taxonomy" id="391735"/>
    <lineage>
        <taxon>Bacteria</taxon>
        <taxon>Pseudomonadati</taxon>
        <taxon>Pseudomonadota</taxon>
        <taxon>Betaproteobacteria</taxon>
        <taxon>Burkholderiales</taxon>
        <taxon>Comamonadaceae</taxon>
        <taxon>Verminephrobacter</taxon>
    </lineage>
</organism>
<dbReference type="InterPro" id="IPR045864">
    <property type="entry name" value="aa-tRNA-synth_II/BPL/LPL"/>
</dbReference>
<keyword evidence="3 9" id="KW-0436">Ligase</keyword>
<sequence>MLARPWRVGATDAMLTFQQIILQLQSYWDAQGCALLQPYDMEVGAGTSHTATFLRAIGPEPWKAAYVQPSRRPKDGRHGENPNRLQHYYQFQVVLKPAPAGILDLYLGSLQALGLDLQRNDIRFVEDDWENPTLGAWGLGWEVWLNGMEVTQLTYFQQVGGIDCRPVTGEITYGLERLAMYLQGVDRVYDLTWTEGDARLSYGDVYLQNEVEQSRYNFEHSDADFLFTAFGAHEKQARHLIGQQLALPAYEQVLKAAHSFNLLDARGAISVTERAAYVARIRNLARAVAQSYYESRERLGFPMAPRAWVEQIQMTNGQQGRLIGASEK</sequence>
<dbReference type="GO" id="GO:0005829">
    <property type="term" value="C:cytosol"/>
    <property type="evidence" value="ECO:0007669"/>
    <property type="project" value="TreeGrafter"/>
</dbReference>
<dbReference type="Pfam" id="PF02091">
    <property type="entry name" value="tRNA-synt_2e"/>
    <property type="match status" value="1"/>
</dbReference>
<dbReference type="CDD" id="cd00733">
    <property type="entry name" value="GlyRS_alpha_core"/>
    <property type="match status" value="1"/>
</dbReference>
<comment type="catalytic activity">
    <reaction evidence="8 9">
        <text>tRNA(Gly) + glycine + ATP = glycyl-tRNA(Gly) + AMP + diphosphate</text>
        <dbReference type="Rhea" id="RHEA:16013"/>
        <dbReference type="Rhea" id="RHEA-COMP:9664"/>
        <dbReference type="Rhea" id="RHEA-COMP:9683"/>
        <dbReference type="ChEBI" id="CHEBI:30616"/>
        <dbReference type="ChEBI" id="CHEBI:33019"/>
        <dbReference type="ChEBI" id="CHEBI:57305"/>
        <dbReference type="ChEBI" id="CHEBI:78442"/>
        <dbReference type="ChEBI" id="CHEBI:78522"/>
        <dbReference type="ChEBI" id="CHEBI:456215"/>
        <dbReference type="EC" id="6.1.1.14"/>
    </reaction>
</comment>
<dbReference type="NCBIfam" id="NF006827">
    <property type="entry name" value="PRK09348.1"/>
    <property type="match status" value="1"/>
</dbReference>
<dbReference type="GO" id="GO:0006426">
    <property type="term" value="P:glycyl-tRNA aminoacylation"/>
    <property type="evidence" value="ECO:0007669"/>
    <property type="project" value="UniProtKB-UniRule"/>
</dbReference>
<dbReference type="KEGG" id="vei:Veis_2162"/>
<keyword evidence="7 9" id="KW-0030">Aminoacyl-tRNA synthetase</keyword>
<dbReference type="eggNOG" id="COG0752">
    <property type="taxonomic scope" value="Bacteria"/>
</dbReference>
<proteinExistence type="inferred from homology"/>
<protein>
    <recommendedName>
        <fullName evidence="9">Glycine--tRNA ligase alpha subunit</fullName>
        <ecNumber evidence="9">6.1.1.14</ecNumber>
    </recommendedName>
    <alternativeName>
        <fullName evidence="9">Glycyl-tRNA synthetase alpha subunit</fullName>
        <shortName evidence="9">GlyRS</shortName>
    </alternativeName>
</protein>
<gene>
    <name evidence="9" type="primary">glyQ</name>
    <name evidence="10" type="ordered locus">Veis_2162</name>
</gene>
<comment type="subunit">
    <text evidence="2 9">Tetramer of two alpha and two beta subunits.</text>
</comment>
<evidence type="ECO:0000256" key="3">
    <source>
        <dbReference type="ARBA" id="ARBA00022598"/>
    </source>
</evidence>
<dbReference type="InterPro" id="IPR002310">
    <property type="entry name" value="Gly-tRNA_ligase_asu"/>
</dbReference>
<dbReference type="NCBIfam" id="TIGR00388">
    <property type="entry name" value="glyQ"/>
    <property type="match status" value="1"/>
</dbReference>
<evidence type="ECO:0000256" key="5">
    <source>
        <dbReference type="ARBA" id="ARBA00022840"/>
    </source>
</evidence>
<dbReference type="InterPro" id="IPR006194">
    <property type="entry name" value="Gly-tRNA-synth_heterodimer"/>
</dbReference>
<keyword evidence="11" id="KW-1185">Reference proteome</keyword>
<dbReference type="AlphaFoldDB" id="A1WJV3"/>
<evidence type="ECO:0000256" key="2">
    <source>
        <dbReference type="ARBA" id="ARBA00011209"/>
    </source>
</evidence>
<name>A1WJV3_VEREI</name>